<dbReference type="PROSITE" id="PS51257">
    <property type="entry name" value="PROKAR_LIPOPROTEIN"/>
    <property type="match status" value="1"/>
</dbReference>
<dbReference type="AlphaFoldDB" id="A0A3B0PSV8"/>
<evidence type="ECO:0000313" key="2">
    <source>
        <dbReference type="EMBL" id="SYV97705.1"/>
    </source>
</evidence>
<keyword evidence="3" id="KW-1185">Reference proteome</keyword>
<feature type="non-terminal residue" evidence="2">
    <location>
        <position position="130"/>
    </location>
</feature>
<evidence type="ECO:0008006" key="4">
    <source>
        <dbReference type="Google" id="ProtNLM"/>
    </source>
</evidence>
<dbReference type="EMBL" id="LS991951">
    <property type="protein sequence ID" value="SYV97705.1"/>
    <property type="molecule type" value="Genomic_DNA"/>
</dbReference>
<dbReference type="KEGG" id="medw:NCTC10132_01073"/>
<feature type="signal peptide" evidence="1">
    <location>
        <begin position="1"/>
        <end position="24"/>
    </location>
</feature>
<accession>A0A3B0PSV8</accession>
<dbReference type="Proteomes" id="UP000257559">
    <property type="component" value="Chromosome"/>
</dbReference>
<feature type="chain" id="PRO_5017409627" description="Lipoprotein" evidence="1">
    <location>
        <begin position="25"/>
        <end position="130"/>
    </location>
</feature>
<keyword evidence="1" id="KW-0732">Signal</keyword>
<reference evidence="3" key="1">
    <citation type="submission" date="2018-06" db="EMBL/GenBank/DDBJ databases">
        <authorList>
            <consortium name="Pathogen Informatics"/>
        </authorList>
    </citation>
    <scope>NUCLEOTIDE SEQUENCE [LARGE SCALE GENOMIC DNA]</scope>
    <source>
        <strain evidence="3">NCTC10132</strain>
    </source>
</reference>
<name>A0A3B0PSV8_9BACT</name>
<proteinExistence type="predicted"/>
<evidence type="ECO:0000256" key="1">
    <source>
        <dbReference type="SAM" id="SignalP"/>
    </source>
</evidence>
<evidence type="ECO:0000313" key="3">
    <source>
        <dbReference type="Proteomes" id="UP000257559"/>
    </source>
</evidence>
<protein>
    <recommendedName>
        <fullName evidence="4">Lipoprotein</fullName>
    </recommendedName>
</protein>
<sequence>MNRIKFKKSIFSLLITSLSATAIAAGVVSCSPTNSSSNNTNDNSGANFNRTLSIDYDLGLATEPINNLNYVRYKSVDKILPSLVDSFIKNGPDNTLKRTIKTNPFTMIMVNTSKSVNENNELSPVFDDLW</sequence>
<organism evidence="2 3">
    <name type="scientific">Mycoplasmopsis edwardii</name>
    <dbReference type="NCBI Taxonomy" id="53558"/>
    <lineage>
        <taxon>Bacteria</taxon>
        <taxon>Bacillati</taxon>
        <taxon>Mycoplasmatota</taxon>
        <taxon>Mycoplasmoidales</taxon>
        <taxon>Metamycoplasmataceae</taxon>
        <taxon>Mycoplasmopsis</taxon>
    </lineage>
</organism>
<gene>
    <name evidence="2" type="ORF">NCTC10132_01073</name>
</gene>